<protein>
    <submittedName>
        <fullName evidence="2">Uncharacterized protein</fullName>
    </submittedName>
</protein>
<dbReference type="AlphaFoldDB" id="A0A250J5F0"/>
<gene>
    <name evidence="2" type="ORF">CYFUS_004046</name>
</gene>
<name>A0A250J5F0_9BACT</name>
<feature type="compositionally biased region" description="Low complexity" evidence="1">
    <location>
        <begin position="652"/>
        <end position="700"/>
    </location>
</feature>
<feature type="compositionally biased region" description="Basic and acidic residues" evidence="1">
    <location>
        <begin position="708"/>
        <end position="731"/>
    </location>
</feature>
<feature type="region of interest" description="Disordered" evidence="1">
    <location>
        <begin position="646"/>
        <end position="766"/>
    </location>
</feature>
<feature type="compositionally biased region" description="Basic and acidic residues" evidence="1">
    <location>
        <begin position="93"/>
        <end position="103"/>
    </location>
</feature>
<evidence type="ECO:0000313" key="3">
    <source>
        <dbReference type="Proteomes" id="UP000217257"/>
    </source>
</evidence>
<feature type="compositionally biased region" description="Pro residues" evidence="1">
    <location>
        <begin position="1"/>
        <end position="13"/>
    </location>
</feature>
<sequence length="766" mass="81155">MPKSAPPEPPSPARPESSPGASGTKEGKGLARSPAPKPGGDFFPDAPRRPPAAKAPAGSRMGSGSGRQSPGSQSPGAGADREARRIPGLVDRPLVKGEENDAHTRSVMRTRLLGEDTEINAVDQARREARLLGQMEHQGEAPTRIVSQLNEQLSGAQGSEFKSMLARELKPQLDRLAGQVDQATTENRRKIAAFISRAAHMAGSENAGTFDKMLAETASAEAKHLAAFSGAGVAERVSEFQAALRCAASPAYRATLVEKSRGHIERLARDAIRLPTNQFHDVLVLFLGTSEALGRVACNTMSKAFLAGALGPGSADAAGKLVKALGPALLEAPEGGNWAVRLMLNLAESGKHDVAAALGQSLQDIVQKARERCGPMLGAVQTAVDKGELLERSQKLDGHVSTLAELMPMCALLLAARNVVPGGGNGPLVTEALVAVASLDAVGTTDSGQRLLRQTLIAEELGEPSFLGIVPVAVRPLGHPRILQLLAECGLAAAHYRNGGSLFVQRVARQVFRALSGVVLARSQKGESEEARRLLGSALCHHAALYGMNSEGGQLTAELLERLRGNPDPEQAPRVLAELDGVARTHLSPYRTGHVESLRALVMALAERDPLAAPRSAGTRRRAGAAPVMKAMEMERTHIVQMKKLRAEREAAMAARESSAKPSPEKASSVKAPPAKTPATKAPATKAPATKAPAMAAEAPPAEPPPPAERKPVDDERWREGTNARYLERTHNFQMMRRQPRRQDPDEETAPAPLEPPAPGSPRFRG</sequence>
<evidence type="ECO:0000313" key="2">
    <source>
        <dbReference type="EMBL" id="ATB38611.1"/>
    </source>
</evidence>
<feature type="compositionally biased region" description="Low complexity" evidence="1">
    <location>
        <begin position="52"/>
        <end position="78"/>
    </location>
</feature>
<feature type="region of interest" description="Disordered" evidence="1">
    <location>
        <begin position="1"/>
        <end position="103"/>
    </location>
</feature>
<dbReference type="EMBL" id="CP022098">
    <property type="protein sequence ID" value="ATB38611.1"/>
    <property type="molecule type" value="Genomic_DNA"/>
</dbReference>
<dbReference type="KEGG" id="cfus:CYFUS_004046"/>
<accession>A0A250J5F0</accession>
<feature type="compositionally biased region" description="Low complexity" evidence="1">
    <location>
        <begin position="14"/>
        <end position="23"/>
    </location>
</feature>
<proteinExistence type="predicted"/>
<evidence type="ECO:0000256" key="1">
    <source>
        <dbReference type="SAM" id="MobiDB-lite"/>
    </source>
</evidence>
<dbReference type="Proteomes" id="UP000217257">
    <property type="component" value="Chromosome"/>
</dbReference>
<reference evidence="2 3" key="1">
    <citation type="submission" date="2017-06" db="EMBL/GenBank/DDBJ databases">
        <title>Sequencing and comparative analysis of myxobacterial genomes.</title>
        <authorList>
            <person name="Rupp O."/>
            <person name="Goesmann A."/>
            <person name="Sogaard-Andersen L."/>
        </authorList>
    </citation>
    <scope>NUCLEOTIDE SEQUENCE [LARGE SCALE GENOMIC DNA]</scope>
    <source>
        <strain evidence="2 3">DSM 52655</strain>
    </source>
</reference>
<organism evidence="2 3">
    <name type="scientific">Cystobacter fuscus</name>
    <dbReference type="NCBI Taxonomy" id="43"/>
    <lineage>
        <taxon>Bacteria</taxon>
        <taxon>Pseudomonadati</taxon>
        <taxon>Myxococcota</taxon>
        <taxon>Myxococcia</taxon>
        <taxon>Myxococcales</taxon>
        <taxon>Cystobacterineae</taxon>
        <taxon>Archangiaceae</taxon>
        <taxon>Cystobacter</taxon>
    </lineage>
</organism>